<evidence type="ECO:0000259" key="6">
    <source>
        <dbReference type="PROSITE" id="PS50110"/>
    </source>
</evidence>
<evidence type="ECO:0000256" key="4">
    <source>
        <dbReference type="PROSITE-ProRule" id="PRU00169"/>
    </source>
</evidence>
<reference evidence="9" key="1">
    <citation type="journal article" date="2019" name="Int. J. Syst. Evol. Microbiol.">
        <title>The Global Catalogue of Microorganisms (GCM) 10K type strain sequencing project: providing services to taxonomists for standard genome sequencing and annotation.</title>
        <authorList>
            <consortium name="The Broad Institute Genomics Platform"/>
            <consortium name="The Broad Institute Genome Sequencing Center for Infectious Disease"/>
            <person name="Wu L."/>
            <person name="Ma J."/>
        </authorList>
    </citation>
    <scope>NUCLEOTIDE SEQUENCE [LARGE SCALE GENOMIC DNA]</scope>
    <source>
        <strain evidence="9">CGMCC 1.15297</strain>
    </source>
</reference>
<evidence type="ECO:0000259" key="7">
    <source>
        <dbReference type="PROSITE" id="PS50113"/>
    </source>
</evidence>
<dbReference type="EMBL" id="BMID01000001">
    <property type="protein sequence ID" value="GGA03265.1"/>
    <property type="molecule type" value="Genomic_DNA"/>
</dbReference>
<dbReference type="InterPro" id="IPR004358">
    <property type="entry name" value="Sig_transdc_His_kin-like_C"/>
</dbReference>
<proteinExistence type="predicted"/>
<dbReference type="SMART" id="SM00448">
    <property type="entry name" value="REC"/>
    <property type="match status" value="2"/>
</dbReference>
<feature type="domain" description="Histidine kinase" evidence="5">
    <location>
        <begin position="309"/>
        <end position="521"/>
    </location>
</feature>
<comment type="catalytic activity">
    <reaction evidence="1">
        <text>ATP + protein L-histidine = ADP + protein N-phospho-L-histidine.</text>
        <dbReference type="EC" id="2.7.13.3"/>
    </reaction>
</comment>
<dbReference type="PROSITE" id="PS50109">
    <property type="entry name" value="HIS_KIN"/>
    <property type="match status" value="1"/>
</dbReference>
<dbReference type="Gene3D" id="3.40.50.2300">
    <property type="match status" value="2"/>
</dbReference>
<dbReference type="Gene3D" id="2.10.70.100">
    <property type="match status" value="1"/>
</dbReference>
<dbReference type="InterPro" id="IPR001789">
    <property type="entry name" value="Sig_transdc_resp-reg_receiver"/>
</dbReference>
<dbReference type="InterPro" id="IPR003661">
    <property type="entry name" value="HisK_dim/P_dom"/>
</dbReference>
<dbReference type="RefSeq" id="WP_188641668.1">
    <property type="nucleotide sequence ID" value="NZ_BMID01000001.1"/>
</dbReference>
<dbReference type="SMART" id="SM00388">
    <property type="entry name" value="HisKA"/>
    <property type="match status" value="1"/>
</dbReference>
<dbReference type="PROSITE" id="PS50110">
    <property type="entry name" value="RESPONSE_REGULATORY"/>
    <property type="match status" value="2"/>
</dbReference>
<dbReference type="EC" id="2.7.13.3" evidence="2"/>
<dbReference type="Pfam" id="PF00072">
    <property type="entry name" value="Response_reg"/>
    <property type="match status" value="2"/>
</dbReference>
<protein>
    <recommendedName>
        <fullName evidence="2">histidine kinase</fullName>
        <ecNumber evidence="2">2.7.13.3</ecNumber>
    </recommendedName>
</protein>
<dbReference type="SUPFAM" id="SSF47384">
    <property type="entry name" value="Homodimeric domain of signal transducing histidine kinase"/>
    <property type="match status" value="1"/>
</dbReference>
<accession>A0ABQ1F9Z8</accession>
<sequence length="660" mass="72008">MSDLADNKTDTGARILIVDDDERNLLALSETLRPLAEVTCVASGKDALRELLQHEFAVILLDVYMPEMDGYETAALIRERSQTAQVPIIFLSAVNKETSHLMRGYEMGAVDYVFKPVDPIILKTKVGVFVDLYETRQQVAEQAQLESSLREAHLREQLDRIAVERKLQESERRQASVLGTLPMAVYECPCDATKLTRTFVGGDLHYFVGDTASEIFDGVRRFDEWVHPDDLTAYEAGSEDNGDAVTSEYRFVGPDGRKRHLLDQRIKVAGPGGQPQWVGTILDLTDRRELEEKLVHAGKLDALGQLTGGVAHDFNNLLAAILGGINILDRRLELGEAEKRVIEQMRHAAHQGTDLVKRMMAFARRQDLTPTSVKPSDLCDAVAGLVEHALGDNVSASWNCGESDLSIYADRSQLELALMNLVINARDAMPDGGTVEVSIEEVGEADAPALAIRVCDSGIGMSKKVLKKVTEPFFTTKGAGKGTGLGLSMVAGFVDQSGGELEIQSTLGKGTEIAIKLPATESVSGEDAAEQARELSWFEDRRLALVDDDDGVRIVLSEQLRDAGAKVEEYASGAELIAAIGERKRDYDVVISDFAMPGLDGLETLQRIRNAAPHIGRVLMTGNIADENLANLEDLPLVHKPVDLKSLASACVRALQAEPV</sequence>
<dbReference type="Gene3D" id="1.10.287.130">
    <property type="match status" value="1"/>
</dbReference>
<comment type="caution">
    <text evidence="8">The sequence shown here is derived from an EMBL/GenBank/DDBJ whole genome shotgun (WGS) entry which is preliminary data.</text>
</comment>
<evidence type="ECO:0000256" key="2">
    <source>
        <dbReference type="ARBA" id="ARBA00012438"/>
    </source>
</evidence>
<feature type="modified residue" description="4-aspartylphosphate" evidence="4">
    <location>
        <position position="593"/>
    </location>
</feature>
<feature type="domain" description="Response regulatory" evidence="6">
    <location>
        <begin position="542"/>
        <end position="655"/>
    </location>
</feature>
<evidence type="ECO:0000259" key="5">
    <source>
        <dbReference type="PROSITE" id="PS50109"/>
    </source>
</evidence>
<dbReference type="InterPro" id="IPR000700">
    <property type="entry name" value="PAS-assoc_C"/>
</dbReference>
<dbReference type="SUPFAM" id="SSF55785">
    <property type="entry name" value="PYP-like sensor domain (PAS domain)"/>
    <property type="match status" value="1"/>
</dbReference>
<feature type="modified residue" description="4-aspartylphosphate" evidence="4">
    <location>
        <position position="62"/>
    </location>
</feature>
<dbReference type="Pfam" id="PF02518">
    <property type="entry name" value="HATPase_c"/>
    <property type="match status" value="1"/>
</dbReference>
<dbReference type="SUPFAM" id="SSF55874">
    <property type="entry name" value="ATPase domain of HSP90 chaperone/DNA topoisomerase II/histidine kinase"/>
    <property type="match status" value="1"/>
</dbReference>
<feature type="domain" description="PAC" evidence="7">
    <location>
        <begin position="245"/>
        <end position="296"/>
    </location>
</feature>
<dbReference type="PANTHER" id="PTHR43547:SF2">
    <property type="entry name" value="HYBRID SIGNAL TRANSDUCTION HISTIDINE KINASE C"/>
    <property type="match status" value="1"/>
</dbReference>
<evidence type="ECO:0000256" key="3">
    <source>
        <dbReference type="ARBA" id="ARBA00022553"/>
    </source>
</evidence>
<dbReference type="InterPro" id="IPR005467">
    <property type="entry name" value="His_kinase_dom"/>
</dbReference>
<dbReference type="InterPro" id="IPR035965">
    <property type="entry name" value="PAS-like_dom_sf"/>
</dbReference>
<evidence type="ECO:0000313" key="9">
    <source>
        <dbReference type="Proteomes" id="UP000603317"/>
    </source>
</evidence>
<organism evidence="8 9">
    <name type="scientific">Blastomonas marina</name>
    <dbReference type="NCBI Taxonomy" id="1867408"/>
    <lineage>
        <taxon>Bacteria</taxon>
        <taxon>Pseudomonadati</taxon>
        <taxon>Pseudomonadota</taxon>
        <taxon>Alphaproteobacteria</taxon>
        <taxon>Sphingomonadales</taxon>
        <taxon>Sphingomonadaceae</taxon>
        <taxon>Blastomonas</taxon>
    </lineage>
</organism>
<gene>
    <name evidence="8" type="ORF">GCM10010923_10140</name>
</gene>
<dbReference type="InterPro" id="IPR036890">
    <property type="entry name" value="HATPase_C_sf"/>
</dbReference>
<dbReference type="Proteomes" id="UP000603317">
    <property type="component" value="Unassembled WGS sequence"/>
</dbReference>
<evidence type="ECO:0000313" key="8">
    <source>
        <dbReference type="EMBL" id="GGA03265.1"/>
    </source>
</evidence>
<dbReference type="InterPro" id="IPR036097">
    <property type="entry name" value="HisK_dim/P_sf"/>
</dbReference>
<dbReference type="Pfam" id="PF00512">
    <property type="entry name" value="HisKA"/>
    <property type="match status" value="1"/>
</dbReference>
<name>A0ABQ1F9Z8_9SPHN</name>
<dbReference type="SMART" id="SM00387">
    <property type="entry name" value="HATPase_c"/>
    <property type="match status" value="1"/>
</dbReference>
<dbReference type="Gene3D" id="3.30.565.10">
    <property type="entry name" value="Histidine kinase-like ATPase, C-terminal domain"/>
    <property type="match status" value="1"/>
</dbReference>
<dbReference type="PRINTS" id="PR00344">
    <property type="entry name" value="BCTRLSENSOR"/>
</dbReference>
<evidence type="ECO:0000256" key="1">
    <source>
        <dbReference type="ARBA" id="ARBA00000085"/>
    </source>
</evidence>
<keyword evidence="3 4" id="KW-0597">Phosphoprotein</keyword>
<keyword evidence="9" id="KW-1185">Reference proteome</keyword>
<dbReference type="PROSITE" id="PS50113">
    <property type="entry name" value="PAC"/>
    <property type="match status" value="1"/>
</dbReference>
<dbReference type="CDD" id="cd00082">
    <property type="entry name" value="HisKA"/>
    <property type="match status" value="1"/>
</dbReference>
<dbReference type="PANTHER" id="PTHR43547">
    <property type="entry name" value="TWO-COMPONENT HISTIDINE KINASE"/>
    <property type="match status" value="1"/>
</dbReference>
<dbReference type="InterPro" id="IPR011006">
    <property type="entry name" value="CheY-like_superfamily"/>
</dbReference>
<dbReference type="CDD" id="cd00156">
    <property type="entry name" value="REC"/>
    <property type="match status" value="1"/>
</dbReference>
<feature type="domain" description="Response regulatory" evidence="6">
    <location>
        <begin position="14"/>
        <end position="130"/>
    </location>
</feature>
<dbReference type="SUPFAM" id="SSF52172">
    <property type="entry name" value="CheY-like"/>
    <property type="match status" value="2"/>
</dbReference>
<dbReference type="InterPro" id="IPR003594">
    <property type="entry name" value="HATPase_dom"/>
</dbReference>